<dbReference type="OrthoDB" id="21449at2759"/>
<dbReference type="PANTHER" id="PTHR47343:SF1">
    <property type="entry name" value="TRANSCRIPTIONAL ACTIVATOR SPT7"/>
    <property type="match status" value="1"/>
</dbReference>
<dbReference type="VEuPathDB" id="MicrosporidiaDB:HERIO_1917"/>
<sequence>MTILDNFTLEFIATNPRRREIIERQTTLVKRITKVLNVIKKEPKAAIFLNKVTEKEAHSYFSIIKFPMDLGTVSKKVHLYRNISEFKSDLDLIWNNCLKYNVTGEYYRDCAYSCKELADSLLSGRQKVYFNNLESINQEGIPFRNIIGLEQHIAEYFHRVGFDEMTKETLEILTSALEYYLSTHSNKFK</sequence>
<evidence type="ECO:0000259" key="3">
    <source>
        <dbReference type="PROSITE" id="PS50014"/>
    </source>
</evidence>
<dbReference type="InterPro" id="IPR036427">
    <property type="entry name" value="Bromodomain-like_sf"/>
</dbReference>
<dbReference type="InterPro" id="IPR001487">
    <property type="entry name" value="Bromodomain"/>
</dbReference>
<dbReference type="PANTHER" id="PTHR47343">
    <property type="entry name" value="TRANSCRIPTIONAL ACTIVATOR SPT7"/>
    <property type="match status" value="1"/>
</dbReference>
<dbReference type="SUPFAM" id="SSF47370">
    <property type="entry name" value="Bromodomain"/>
    <property type="match status" value="1"/>
</dbReference>
<comment type="caution">
    <text evidence="4">The sequence shown here is derived from an EMBL/GenBank/DDBJ whole genome shotgun (WGS) entry which is preliminary data.</text>
</comment>
<dbReference type="GO" id="GO:0005198">
    <property type="term" value="F:structural molecule activity"/>
    <property type="evidence" value="ECO:0007669"/>
    <property type="project" value="TreeGrafter"/>
</dbReference>
<dbReference type="PROSITE" id="PS50014">
    <property type="entry name" value="BROMODOMAIN_2"/>
    <property type="match status" value="1"/>
</dbReference>
<evidence type="ECO:0000256" key="2">
    <source>
        <dbReference type="PROSITE-ProRule" id="PRU00035"/>
    </source>
</evidence>
<dbReference type="GO" id="GO:0006357">
    <property type="term" value="P:regulation of transcription by RNA polymerase II"/>
    <property type="evidence" value="ECO:0007669"/>
    <property type="project" value="TreeGrafter"/>
</dbReference>
<dbReference type="Gene3D" id="1.20.920.10">
    <property type="entry name" value="Bromodomain-like"/>
    <property type="match status" value="1"/>
</dbReference>
<dbReference type="Proteomes" id="UP000192356">
    <property type="component" value="Unassembled WGS sequence"/>
</dbReference>
<dbReference type="GO" id="GO:0000124">
    <property type="term" value="C:SAGA complex"/>
    <property type="evidence" value="ECO:0007669"/>
    <property type="project" value="InterPro"/>
</dbReference>
<dbReference type="InterPro" id="IPR037782">
    <property type="entry name" value="Spt7"/>
</dbReference>
<evidence type="ECO:0000256" key="1">
    <source>
        <dbReference type="ARBA" id="ARBA00023117"/>
    </source>
</evidence>
<keyword evidence="5" id="KW-1185">Reference proteome</keyword>
<organism evidence="4 5">
    <name type="scientific">Hepatospora eriocheir</name>
    <dbReference type="NCBI Taxonomy" id="1081669"/>
    <lineage>
        <taxon>Eukaryota</taxon>
        <taxon>Fungi</taxon>
        <taxon>Fungi incertae sedis</taxon>
        <taxon>Microsporidia</taxon>
        <taxon>Hepatosporidae</taxon>
        <taxon>Hepatospora</taxon>
    </lineage>
</organism>
<dbReference type="PRINTS" id="PR00503">
    <property type="entry name" value="BROMODOMAIN"/>
</dbReference>
<reference evidence="4 5" key="1">
    <citation type="journal article" date="2017" name="Environ. Microbiol.">
        <title>Decay of the glycolytic pathway and adaptation to intranuclear parasitism within Enterocytozoonidae microsporidia.</title>
        <authorList>
            <person name="Wiredu Boakye D."/>
            <person name="Jaroenlak P."/>
            <person name="Prachumwat A."/>
            <person name="Williams T.A."/>
            <person name="Bateman K.S."/>
            <person name="Itsathitphaisarn O."/>
            <person name="Sritunyalucksana K."/>
            <person name="Paszkiewicz K.H."/>
            <person name="Moore K.A."/>
            <person name="Stentiford G.D."/>
            <person name="Williams B.A."/>
        </authorList>
    </citation>
    <scope>NUCLEOTIDE SEQUENCE [LARGE SCALE GENOMIC DNA]</scope>
    <source>
        <strain evidence="4 5">GB1</strain>
    </source>
</reference>
<accession>A0A1X0Q8V9</accession>
<keyword evidence="1 2" id="KW-0103">Bromodomain</keyword>
<dbReference type="AlphaFoldDB" id="A0A1X0Q8V9"/>
<proteinExistence type="predicted"/>
<dbReference type="SMART" id="SM00297">
    <property type="entry name" value="BROMO"/>
    <property type="match status" value="1"/>
</dbReference>
<evidence type="ECO:0000313" key="4">
    <source>
        <dbReference type="EMBL" id="ORD96123.1"/>
    </source>
</evidence>
<dbReference type="GO" id="GO:0006325">
    <property type="term" value="P:chromatin organization"/>
    <property type="evidence" value="ECO:0007669"/>
    <property type="project" value="UniProtKB-ARBA"/>
</dbReference>
<name>A0A1X0Q8V9_9MICR</name>
<evidence type="ECO:0000313" key="5">
    <source>
        <dbReference type="Proteomes" id="UP000192356"/>
    </source>
</evidence>
<protein>
    <submittedName>
        <fullName evidence="4">BRD1</fullName>
    </submittedName>
</protein>
<gene>
    <name evidence="4" type="primary">BRD1</name>
    <name evidence="4" type="ORF">HERIO_1917</name>
</gene>
<feature type="domain" description="Bromo" evidence="3">
    <location>
        <begin position="40"/>
        <end position="108"/>
    </location>
</feature>
<dbReference type="GO" id="GO:0046695">
    <property type="term" value="C:SLIK (SAGA-like) complex"/>
    <property type="evidence" value="ECO:0007669"/>
    <property type="project" value="InterPro"/>
</dbReference>
<dbReference type="VEuPathDB" id="MicrosporidiaDB:A0H76_177"/>
<dbReference type="EMBL" id="LVKB01000125">
    <property type="protein sequence ID" value="ORD96123.1"/>
    <property type="molecule type" value="Genomic_DNA"/>
</dbReference>
<dbReference type="Pfam" id="PF00439">
    <property type="entry name" value="Bromodomain"/>
    <property type="match status" value="1"/>
</dbReference>